<protein>
    <submittedName>
        <fullName evidence="1">Uncharacterized protein</fullName>
    </submittedName>
</protein>
<organism evidence="1 2">
    <name type="scientific">Neurospora intermedia</name>
    <dbReference type="NCBI Taxonomy" id="5142"/>
    <lineage>
        <taxon>Eukaryota</taxon>
        <taxon>Fungi</taxon>
        <taxon>Dikarya</taxon>
        <taxon>Ascomycota</taxon>
        <taxon>Pezizomycotina</taxon>
        <taxon>Sordariomycetes</taxon>
        <taxon>Sordariomycetidae</taxon>
        <taxon>Sordariales</taxon>
        <taxon>Sordariaceae</taxon>
        <taxon>Neurospora</taxon>
    </lineage>
</organism>
<evidence type="ECO:0000313" key="1">
    <source>
        <dbReference type="EMBL" id="KAL0465393.1"/>
    </source>
</evidence>
<sequence length="95" mass="10402">MTASMGVLMYADPESGRSSSNIPLVSNLQAGCWKASPRCEWRQRWGYNNGGVVASPLVEPSIAVGQRARTAWRHLSIGLPTARISRFQTVGSWEP</sequence>
<name>A0ABR3D0N0_NEUIN</name>
<dbReference type="EMBL" id="JAVLET010000017">
    <property type="protein sequence ID" value="KAL0465393.1"/>
    <property type="molecule type" value="Genomic_DNA"/>
</dbReference>
<dbReference type="Proteomes" id="UP001451303">
    <property type="component" value="Unassembled WGS sequence"/>
</dbReference>
<evidence type="ECO:0000313" key="2">
    <source>
        <dbReference type="Proteomes" id="UP001451303"/>
    </source>
</evidence>
<proteinExistence type="predicted"/>
<keyword evidence="2" id="KW-1185">Reference proteome</keyword>
<comment type="caution">
    <text evidence="1">The sequence shown here is derived from an EMBL/GenBank/DDBJ whole genome shotgun (WGS) entry which is preliminary data.</text>
</comment>
<accession>A0ABR3D0N0</accession>
<reference evidence="1 2" key="1">
    <citation type="submission" date="2023-09" db="EMBL/GenBank/DDBJ databases">
        <title>Multi-omics analysis of a traditional fermented food reveals byproduct-associated fungal strains for waste-to-food upcycling.</title>
        <authorList>
            <consortium name="Lawrence Berkeley National Laboratory"/>
            <person name="Rekdal V.M."/>
            <person name="Villalobos-Escobedo J.M."/>
            <person name="Rodriguez-Valeron N."/>
            <person name="Garcia M.O."/>
            <person name="Vasquez D.P."/>
            <person name="Damayanti I."/>
            <person name="Sorensen P.M."/>
            <person name="Baidoo E.E."/>
            <person name="De Carvalho A.C."/>
            <person name="Riley R."/>
            <person name="Lipzen A."/>
            <person name="He G."/>
            <person name="Yan M."/>
            <person name="Haridas S."/>
            <person name="Daum C."/>
            <person name="Yoshinaga Y."/>
            <person name="Ng V."/>
            <person name="Grigoriev I.V."/>
            <person name="Munk R."/>
            <person name="Nuraida L."/>
            <person name="Wijaya C.H."/>
            <person name="Morales P.-C."/>
            <person name="Keasling J.D."/>
        </authorList>
    </citation>
    <scope>NUCLEOTIDE SEQUENCE [LARGE SCALE GENOMIC DNA]</scope>
    <source>
        <strain evidence="1 2">FGSC 2613</strain>
    </source>
</reference>
<gene>
    <name evidence="1" type="ORF">QR685DRAFT_576234</name>
</gene>